<accession>A0ABN5W4A8</accession>
<reference evidence="1 2" key="1">
    <citation type="journal article" date="2010" name="ChemBioChem">
        <title>Cloning and characterization of the biosynthetic gene cluster of 16-membered macrolide antibiotic FD-891: involvement of a dual functional cytochrome P450 monooxygenase catalyzing epoxidation and hydroxylation.</title>
        <authorList>
            <person name="Kudo F."/>
            <person name="Motegi A."/>
            <person name="Mizoue K."/>
            <person name="Eguchi T."/>
        </authorList>
    </citation>
    <scope>NUCLEOTIDE SEQUENCE [LARGE SCALE GENOMIC DNA]</scope>
    <source>
        <strain evidence="1 2">A-8890</strain>
    </source>
</reference>
<dbReference type="EMBL" id="AP018448">
    <property type="protein sequence ID" value="BBC39095.1"/>
    <property type="molecule type" value="Genomic_DNA"/>
</dbReference>
<evidence type="ECO:0000313" key="1">
    <source>
        <dbReference type="EMBL" id="BBC39095.1"/>
    </source>
</evidence>
<keyword evidence="2" id="KW-1185">Reference proteome</keyword>
<organism evidence="1 2">
    <name type="scientific">Streptomyces graminofaciens</name>
    <dbReference type="NCBI Taxonomy" id="68212"/>
    <lineage>
        <taxon>Bacteria</taxon>
        <taxon>Bacillati</taxon>
        <taxon>Actinomycetota</taxon>
        <taxon>Actinomycetes</taxon>
        <taxon>Kitasatosporales</taxon>
        <taxon>Streptomycetaceae</taxon>
        <taxon>Streptomyces</taxon>
    </lineage>
</organism>
<proteinExistence type="predicted"/>
<dbReference type="Proteomes" id="UP001321542">
    <property type="component" value="Chromosome"/>
</dbReference>
<sequence length="64" mass="7124">MAFVRSSPPAQAHPLFRGVFDHWYAKAGALSALPDAPVVPDDDRRSGPARRWLRARLGRRIEGT</sequence>
<reference evidence="1 2" key="2">
    <citation type="journal article" date="2023" name="ChemBioChem">
        <title>Acyltransferase Domain Exchange between Two Independent Type I Polyketide Synthases in the Same Producer Strain of Macrolide Antibiotics.</title>
        <authorList>
            <person name="Kudo F."/>
            <person name="Kishikawa K."/>
            <person name="Tsuboi K."/>
            <person name="Kido T."/>
            <person name="Usui T."/>
            <person name="Hashimoto J."/>
            <person name="Shin-Ya K."/>
            <person name="Miyanaga A."/>
            <person name="Eguchi T."/>
        </authorList>
    </citation>
    <scope>NUCLEOTIDE SEQUENCE [LARGE SCALE GENOMIC DNA]</scope>
    <source>
        <strain evidence="1 2">A-8890</strain>
    </source>
</reference>
<protein>
    <submittedName>
        <fullName evidence="1">Uncharacterized protein</fullName>
    </submittedName>
</protein>
<name>A0ABN5W4A8_9ACTN</name>
<evidence type="ECO:0000313" key="2">
    <source>
        <dbReference type="Proteomes" id="UP001321542"/>
    </source>
</evidence>
<gene>
    <name evidence="1" type="ORF">SGFS_103890</name>
</gene>